<dbReference type="EMBL" id="CP108264">
    <property type="protein sequence ID" value="WTU72616.1"/>
    <property type="molecule type" value="Genomic_DNA"/>
</dbReference>
<accession>A0AAU2JLM9</accession>
<protein>
    <submittedName>
        <fullName evidence="2">Uncharacterized protein</fullName>
    </submittedName>
</protein>
<evidence type="ECO:0000256" key="1">
    <source>
        <dbReference type="SAM" id="MobiDB-lite"/>
    </source>
</evidence>
<reference evidence="2" key="1">
    <citation type="submission" date="2022-10" db="EMBL/GenBank/DDBJ databases">
        <title>The complete genomes of actinobacterial strains from the NBC collection.</title>
        <authorList>
            <person name="Joergensen T.S."/>
            <person name="Alvarez Arevalo M."/>
            <person name="Sterndorff E.B."/>
            <person name="Faurdal D."/>
            <person name="Vuksanovic O."/>
            <person name="Mourched A.-S."/>
            <person name="Charusanti P."/>
            <person name="Shaw S."/>
            <person name="Blin K."/>
            <person name="Weber T."/>
        </authorList>
    </citation>
    <scope>NUCLEOTIDE SEQUENCE</scope>
    <source>
        <strain evidence="2">NBC_00049</strain>
    </source>
</reference>
<feature type="region of interest" description="Disordered" evidence="1">
    <location>
        <begin position="74"/>
        <end position="105"/>
    </location>
</feature>
<dbReference type="AlphaFoldDB" id="A0AAU2JLM9"/>
<sequence length="105" mass="11378">MTATTGTSRELAERIYALLVEHPDEDFSHTQIRARLGVPDDATYRLAVPAARERARLAERTISLARFDRRRACVPGTTPTVTPTPPYGAGGPGWNVTPCCSSPSP</sequence>
<evidence type="ECO:0000313" key="2">
    <source>
        <dbReference type="EMBL" id="WTU72616.1"/>
    </source>
</evidence>
<proteinExistence type="predicted"/>
<gene>
    <name evidence="2" type="ORF">OG327_04255</name>
</gene>
<organism evidence="2">
    <name type="scientific">Streptomyces sp. NBC_00049</name>
    <dbReference type="NCBI Taxonomy" id="2903617"/>
    <lineage>
        <taxon>Bacteria</taxon>
        <taxon>Bacillati</taxon>
        <taxon>Actinomycetota</taxon>
        <taxon>Actinomycetes</taxon>
        <taxon>Kitasatosporales</taxon>
        <taxon>Streptomycetaceae</taxon>
        <taxon>Streptomyces</taxon>
    </lineage>
</organism>
<name>A0AAU2JLM9_9ACTN</name>